<feature type="region of interest" description="Disordered" evidence="1">
    <location>
        <begin position="1"/>
        <end position="49"/>
    </location>
</feature>
<proteinExistence type="predicted"/>
<dbReference type="AlphaFoldDB" id="A0A8J7TLD2"/>
<feature type="transmembrane region" description="Helical" evidence="2">
    <location>
        <begin position="106"/>
        <end position="125"/>
    </location>
</feature>
<evidence type="ECO:0000256" key="1">
    <source>
        <dbReference type="SAM" id="MobiDB-lite"/>
    </source>
</evidence>
<gene>
    <name evidence="3" type="ORF">J0M35_00960</name>
</gene>
<sequence>MTVGKKKPAKGAFNGSFKGNLKGRDEVFDASPDAGDKADSSSSAKVKGKAAGFMQKYTNTLKASFDEMDSDEQEAMITKFCYVISIGIAMVALSCFYTILPPLIRILALPIVLSAAWFVGSKVVAPAMIERFRK</sequence>
<protein>
    <submittedName>
        <fullName evidence="3">Uncharacterized protein</fullName>
    </submittedName>
</protein>
<evidence type="ECO:0000256" key="2">
    <source>
        <dbReference type="SAM" id="Phobius"/>
    </source>
</evidence>
<reference evidence="3" key="1">
    <citation type="submission" date="2021-02" db="EMBL/GenBank/DDBJ databases">
        <title>Genome-Resolved Metagenomics of a Microbial Community Performing Photosynthetic Biological Nutrient Removal.</title>
        <authorList>
            <person name="Mcdaniel E.A."/>
        </authorList>
    </citation>
    <scope>NUCLEOTIDE SEQUENCE</scope>
    <source>
        <strain evidence="3">UWPOB_OBS1</strain>
    </source>
</reference>
<keyword evidence="2" id="KW-0812">Transmembrane</keyword>
<keyword evidence="2" id="KW-1133">Transmembrane helix</keyword>
<dbReference type="Proteomes" id="UP000664277">
    <property type="component" value="Unassembled WGS sequence"/>
</dbReference>
<keyword evidence="2" id="KW-0472">Membrane</keyword>
<evidence type="ECO:0000313" key="3">
    <source>
        <dbReference type="EMBL" id="MBN8658903.1"/>
    </source>
</evidence>
<feature type="compositionally biased region" description="Low complexity" evidence="1">
    <location>
        <begin position="40"/>
        <end position="49"/>
    </location>
</feature>
<organism evidence="3 4">
    <name type="scientific">Candidatus Obscuribacter phosphatis</name>
    <dbReference type="NCBI Taxonomy" id="1906157"/>
    <lineage>
        <taxon>Bacteria</taxon>
        <taxon>Bacillati</taxon>
        <taxon>Candidatus Melainabacteria</taxon>
        <taxon>Candidatus Obscuribacterales</taxon>
        <taxon>Candidatus Obscuribacteraceae</taxon>
        <taxon>Candidatus Obscuribacter</taxon>
    </lineage>
</organism>
<evidence type="ECO:0000313" key="4">
    <source>
        <dbReference type="Proteomes" id="UP000664277"/>
    </source>
</evidence>
<feature type="transmembrane region" description="Helical" evidence="2">
    <location>
        <begin position="80"/>
        <end position="100"/>
    </location>
</feature>
<name>A0A8J7TLD2_9BACT</name>
<dbReference type="EMBL" id="JAFLCK010000001">
    <property type="protein sequence ID" value="MBN8658903.1"/>
    <property type="molecule type" value="Genomic_DNA"/>
</dbReference>
<accession>A0A8J7TLD2</accession>
<comment type="caution">
    <text evidence="3">The sequence shown here is derived from an EMBL/GenBank/DDBJ whole genome shotgun (WGS) entry which is preliminary data.</text>
</comment>